<dbReference type="NCBIfam" id="TIGR01855">
    <property type="entry name" value="IMP_synth_hisH"/>
    <property type="match status" value="1"/>
</dbReference>
<comment type="pathway">
    <text evidence="1 10">Amino-acid biosynthesis; L-histidine biosynthesis; L-histidine from 5-phospho-alpha-D-ribose 1-diphosphate: step 5/9.</text>
</comment>
<comment type="caution">
    <text evidence="13">The sequence shown here is derived from an EMBL/GenBank/DDBJ whole genome shotgun (WGS) entry which is preliminary data.</text>
</comment>
<dbReference type="EMBL" id="MHOL01000017">
    <property type="protein sequence ID" value="OGZ62611.1"/>
    <property type="molecule type" value="Genomic_DNA"/>
</dbReference>
<dbReference type="CDD" id="cd01748">
    <property type="entry name" value="GATase1_IGP_Synthase"/>
    <property type="match status" value="1"/>
</dbReference>
<keyword evidence="10" id="KW-0963">Cytoplasm</keyword>
<keyword evidence="6 10" id="KW-0368">Histidine biosynthesis</keyword>
<evidence type="ECO:0000256" key="9">
    <source>
        <dbReference type="ARBA" id="ARBA00049534"/>
    </source>
</evidence>
<keyword evidence="7 10" id="KW-0456">Lyase</keyword>
<protein>
    <recommendedName>
        <fullName evidence="10">Imidazole glycerol phosphate synthase subunit HisH</fullName>
        <ecNumber evidence="10">4.3.2.10</ecNumber>
    </recommendedName>
    <alternativeName>
        <fullName evidence="10">IGP synthase glutaminase subunit</fullName>
        <ecNumber evidence="10">3.5.1.2</ecNumber>
    </alternativeName>
    <alternativeName>
        <fullName evidence="10">IGP synthase subunit HisH</fullName>
    </alternativeName>
    <alternativeName>
        <fullName evidence="10">ImGP synthase subunit HisH</fullName>
        <shortName evidence="10">IGPS subunit HisH</shortName>
    </alternativeName>
</protein>
<evidence type="ECO:0000256" key="11">
    <source>
        <dbReference type="PIRSR" id="PIRSR000495-1"/>
    </source>
</evidence>
<name>A0A1G2HK68_9BACT</name>
<feature type="active site" evidence="10 11">
    <location>
        <position position="187"/>
    </location>
</feature>
<dbReference type="EC" id="3.5.1.2" evidence="10"/>
<keyword evidence="5 10" id="KW-0315">Glutamine amidotransferase</keyword>
<comment type="subcellular location">
    <subcellularLocation>
        <location evidence="10">Cytoplasm</location>
    </subcellularLocation>
</comment>
<dbReference type="InterPro" id="IPR029062">
    <property type="entry name" value="Class_I_gatase-like"/>
</dbReference>
<feature type="active site" evidence="10 11">
    <location>
        <position position="185"/>
    </location>
</feature>
<dbReference type="GO" id="GO:0016829">
    <property type="term" value="F:lyase activity"/>
    <property type="evidence" value="ECO:0007669"/>
    <property type="project" value="UniProtKB-KW"/>
</dbReference>
<evidence type="ECO:0000256" key="7">
    <source>
        <dbReference type="ARBA" id="ARBA00023239"/>
    </source>
</evidence>
<keyword evidence="3 10" id="KW-0028">Amino-acid biosynthesis</keyword>
<evidence type="ECO:0000256" key="6">
    <source>
        <dbReference type="ARBA" id="ARBA00023102"/>
    </source>
</evidence>
<reference evidence="13 14" key="1">
    <citation type="journal article" date="2016" name="Nat. Commun.">
        <title>Thousands of microbial genomes shed light on interconnected biogeochemical processes in an aquifer system.</title>
        <authorList>
            <person name="Anantharaman K."/>
            <person name="Brown C.T."/>
            <person name="Hug L.A."/>
            <person name="Sharon I."/>
            <person name="Castelle C.J."/>
            <person name="Probst A.J."/>
            <person name="Thomas B.C."/>
            <person name="Singh A."/>
            <person name="Wilkins M.J."/>
            <person name="Karaoz U."/>
            <person name="Brodie E.L."/>
            <person name="Williams K.H."/>
            <person name="Hubbard S.S."/>
            <person name="Banfield J.F."/>
        </authorList>
    </citation>
    <scope>NUCLEOTIDE SEQUENCE [LARGE SCALE GENOMIC DNA]</scope>
</reference>
<evidence type="ECO:0000256" key="1">
    <source>
        <dbReference type="ARBA" id="ARBA00005091"/>
    </source>
</evidence>
<dbReference type="PANTHER" id="PTHR42701:SF1">
    <property type="entry name" value="IMIDAZOLE GLYCEROL PHOSPHATE SYNTHASE SUBUNIT HISH"/>
    <property type="match status" value="1"/>
</dbReference>
<dbReference type="InterPro" id="IPR010139">
    <property type="entry name" value="Imidazole-glycPsynth_HisH"/>
</dbReference>
<comment type="function">
    <text evidence="10">IGPS catalyzes the conversion of PRFAR and glutamine to IGP, AICAR and glutamate. The HisH subunit catalyzes the hydrolysis of glutamine to glutamate and ammonia as part of the synthesis of IGP and AICAR. The resulting ammonia molecule is channeled to the active site of HisF.</text>
</comment>
<dbReference type="PROSITE" id="PS51273">
    <property type="entry name" value="GATASE_TYPE_1"/>
    <property type="match status" value="1"/>
</dbReference>
<organism evidence="13 14">
    <name type="scientific">Candidatus Staskawiczbacteria bacterium RIFCSPHIGHO2_01_FULL_34_27</name>
    <dbReference type="NCBI Taxonomy" id="1802199"/>
    <lineage>
        <taxon>Bacteria</taxon>
        <taxon>Candidatus Staskawicziibacteriota</taxon>
    </lineage>
</organism>
<dbReference type="UniPathway" id="UPA00031">
    <property type="reaction ID" value="UER00010"/>
</dbReference>
<dbReference type="Pfam" id="PF00117">
    <property type="entry name" value="GATase"/>
    <property type="match status" value="1"/>
</dbReference>
<dbReference type="AlphaFoldDB" id="A0A1G2HK68"/>
<comment type="subunit">
    <text evidence="2 10">Heterodimer of HisH and HisF.</text>
</comment>
<evidence type="ECO:0000256" key="5">
    <source>
        <dbReference type="ARBA" id="ARBA00022962"/>
    </source>
</evidence>
<dbReference type="EC" id="4.3.2.10" evidence="10"/>
<sequence>MIAIIDYGLGNLTSVKNALDFLGIESQITNDIQKIQKADKIILPGVGAFGYGMENLKKLDLIEVLNKEVIENKKPFLGICLGMQLICKKSYEEGVFEGLGWIDAQVVRFSLEGEKLLVPHVGWNEVRCNLSSPILTGGNKEQTFYFVHSYYVDIKDKSVVVGWCDYGSSFPAIIQKENIFAVQFHPEKSQTEGLEILRKFSTL</sequence>
<evidence type="ECO:0000256" key="4">
    <source>
        <dbReference type="ARBA" id="ARBA00022801"/>
    </source>
</evidence>
<dbReference type="GO" id="GO:0004359">
    <property type="term" value="F:glutaminase activity"/>
    <property type="evidence" value="ECO:0007669"/>
    <property type="project" value="UniProtKB-EC"/>
</dbReference>
<evidence type="ECO:0000256" key="8">
    <source>
        <dbReference type="ARBA" id="ARBA00047838"/>
    </source>
</evidence>
<dbReference type="SUPFAM" id="SSF52317">
    <property type="entry name" value="Class I glutamine amidotransferase-like"/>
    <property type="match status" value="1"/>
</dbReference>
<dbReference type="HAMAP" id="MF_00278">
    <property type="entry name" value="HisH"/>
    <property type="match status" value="1"/>
</dbReference>
<gene>
    <name evidence="10" type="primary">hisH</name>
    <name evidence="13" type="ORF">A2639_02620</name>
</gene>
<evidence type="ECO:0000313" key="14">
    <source>
        <dbReference type="Proteomes" id="UP000178991"/>
    </source>
</evidence>
<dbReference type="PIRSF" id="PIRSF000495">
    <property type="entry name" value="Amidotransf_hisH"/>
    <property type="match status" value="1"/>
</dbReference>
<dbReference type="PANTHER" id="PTHR42701">
    <property type="entry name" value="IMIDAZOLE GLYCEROL PHOSPHATE SYNTHASE SUBUNIT HISH"/>
    <property type="match status" value="1"/>
</dbReference>
<dbReference type="GO" id="GO:0000107">
    <property type="term" value="F:imidazoleglycerol-phosphate synthase activity"/>
    <property type="evidence" value="ECO:0007669"/>
    <property type="project" value="UniProtKB-UniRule"/>
</dbReference>
<dbReference type="Proteomes" id="UP000178991">
    <property type="component" value="Unassembled WGS sequence"/>
</dbReference>
<evidence type="ECO:0000259" key="12">
    <source>
        <dbReference type="Pfam" id="PF00117"/>
    </source>
</evidence>
<proteinExistence type="inferred from homology"/>
<accession>A0A1G2HK68</accession>
<keyword evidence="13" id="KW-0808">Transferase</keyword>
<evidence type="ECO:0000313" key="13">
    <source>
        <dbReference type="EMBL" id="OGZ62611.1"/>
    </source>
</evidence>
<evidence type="ECO:0000256" key="10">
    <source>
        <dbReference type="HAMAP-Rule" id="MF_00278"/>
    </source>
</evidence>
<dbReference type="GO" id="GO:0005737">
    <property type="term" value="C:cytoplasm"/>
    <property type="evidence" value="ECO:0007669"/>
    <property type="project" value="UniProtKB-SubCell"/>
</dbReference>
<dbReference type="InterPro" id="IPR017926">
    <property type="entry name" value="GATASE"/>
</dbReference>
<comment type="catalytic activity">
    <reaction evidence="9 10">
        <text>L-glutamine + H2O = L-glutamate + NH4(+)</text>
        <dbReference type="Rhea" id="RHEA:15889"/>
        <dbReference type="ChEBI" id="CHEBI:15377"/>
        <dbReference type="ChEBI" id="CHEBI:28938"/>
        <dbReference type="ChEBI" id="CHEBI:29985"/>
        <dbReference type="ChEBI" id="CHEBI:58359"/>
        <dbReference type="EC" id="3.5.1.2"/>
    </reaction>
</comment>
<feature type="domain" description="Glutamine amidotransferase" evidence="12">
    <location>
        <begin position="4"/>
        <end position="200"/>
    </location>
</feature>
<comment type="catalytic activity">
    <reaction evidence="8 10">
        <text>5-[(5-phospho-1-deoxy-D-ribulos-1-ylimino)methylamino]-1-(5-phospho-beta-D-ribosyl)imidazole-4-carboxamide + L-glutamine = D-erythro-1-(imidazol-4-yl)glycerol 3-phosphate + 5-amino-1-(5-phospho-beta-D-ribosyl)imidazole-4-carboxamide + L-glutamate + H(+)</text>
        <dbReference type="Rhea" id="RHEA:24793"/>
        <dbReference type="ChEBI" id="CHEBI:15378"/>
        <dbReference type="ChEBI" id="CHEBI:29985"/>
        <dbReference type="ChEBI" id="CHEBI:58278"/>
        <dbReference type="ChEBI" id="CHEBI:58359"/>
        <dbReference type="ChEBI" id="CHEBI:58475"/>
        <dbReference type="ChEBI" id="CHEBI:58525"/>
        <dbReference type="EC" id="4.3.2.10"/>
    </reaction>
</comment>
<feature type="active site" description="Nucleophile" evidence="10 11">
    <location>
        <position position="80"/>
    </location>
</feature>
<keyword evidence="4 10" id="KW-0378">Hydrolase</keyword>
<dbReference type="GO" id="GO:0000105">
    <property type="term" value="P:L-histidine biosynthetic process"/>
    <property type="evidence" value="ECO:0007669"/>
    <property type="project" value="UniProtKB-UniRule"/>
</dbReference>
<dbReference type="Gene3D" id="3.40.50.880">
    <property type="match status" value="1"/>
</dbReference>
<evidence type="ECO:0000256" key="3">
    <source>
        <dbReference type="ARBA" id="ARBA00022605"/>
    </source>
</evidence>
<evidence type="ECO:0000256" key="2">
    <source>
        <dbReference type="ARBA" id="ARBA00011152"/>
    </source>
</evidence>